<dbReference type="PANTHER" id="PTHR21477:SF13">
    <property type="entry name" value="KIAA0930"/>
    <property type="match status" value="1"/>
</dbReference>
<sequence>MTVSPLTILDRLISENLHGPTAPFTLPRSTSSKGNVPNVDQWVVIGSEHADLDCKDPRWFELFMDFFIKTTGFEVHDDLLFFVRQLSSSSKSSTASLPDTDIVLVKRRVPGVVPALDDIVDWKQSFFLNLISQLPCTLTVTVCTRGPATSVPPTPPTVTPQMSARPSEVGTLPTLGNGIQEGVPVSQRPPIDLSENSAFTNHTQTHNGTPDVQSDISGSQNGPSTNPDSYPSDTLINHSTNTNGQSESPELAIPPTSSIGRRVGGTTRMIAKRRITKKVFAAPYKCRMDVQDALMNECSFPLVYYTVNDFESHALHLPISEREYMCVELSLTVPDDQSSEAYALATDAVARISIEDDNSPFPLPPKHSKIVLFQGAVPYASLLDIYQQKGLAARSQLKSSWSSLGRLSPSNSSGASNSNHSPTDLDPSKAASRTEYIMMRGPHGKGQCQVAITDNDNYVSSSASMPKKVATTIESPVTFSDRLRFLGNVVKNQLSGGGATLGDSSAFGLLKKPESLRCSMTYVNVPWQSISIDLLDFAKQRDHQEEIGPTATTLGAL</sequence>
<gene>
    <name evidence="2" type="ORF">BASA50_009547</name>
</gene>
<accession>A0ABQ8F2C6</accession>
<feature type="region of interest" description="Disordered" evidence="1">
    <location>
        <begin position="147"/>
        <end position="262"/>
    </location>
</feature>
<dbReference type="PANTHER" id="PTHR21477">
    <property type="entry name" value="ZGC:172139"/>
    <property type="match status" value="1"/>
</dbReference>
<evidence type="ECO:0000256" key="1">
    <source>
        <dbReference type="SAM" id="MobiDB-lite"/>
    </source>
</evidence>
<comment type="caution">
    <text evidence="2">The sequence shown here is derived from an EMBL/GenBank/DDBJ whole genome shotgun (WGS) entry which is preliminary data.</text>
</comment>
<evidence type="ECO:0000313" key="3">
    <source>
        <dbReference type="Proteomes" id="UP001648503"/>
    </source>
</evidence>
<keyword evidence="3" id="KW-1185">Reference proteome</keyword>
<feature type="region of interest" description="Disordered" evidence="1">
    <location>
        <begin position="406"/>
        <end position="429"/>
    </location>
</feature>
<protein>
    <submittedName>
        <fullName evidence="2">Uncharacterized protein</fullName>
    </submittedName>
</protein>
<dbReference type="Proteomes" id="UP001648503">
    <property type="component" value="Unassembled WGS sequence"/>
</dbReference>
<feature type="compositionally biased region" description="Low complexity" evidence="1">
    <location>
        <begin position="406"/>
        <end position="421"/>
    </location>
</feature>
<proteinExistence type="predicted"/>
<feature type="compositionally biased region" description="Polar residues" evidence="1">
    <location>
        <begin position="194"/>
        <end position="248"/>
    </location>
</feature>
<name>A0ABQ8F2C6_9FUNG</name>
<reference evidence="2 3" key="1">
    <citation type="submission" date="2021-02" db="EMBL/GenBank/DDBJ databases">
        <title>Variation within the Batrachochytrium salamandrivorans European outbreak.</title>
        <authorList>
            <person name="Kelly M."/>
            <person name="Pasmans F."/>
            <person name="Shea T.P."/>
            <person name="Munoz J.F."/>
            <person name="Carranza S."/>
            <person name="Cuomo C.A."/>
            <person name="Martel A."/>
        </authorList>
    </citation>
    <scope>NUCLEOTIDE SEQUENCE [LARGE SCALE GENOMIC DNA]</scope>
    <source>
        <strain evidence="2 3">AMFP18/2</strain>
    </source>
</reference>
<dbReference type="EMBL" id="JAFCIX010000435">
    <property type="protein sequence ID" value="KAH6590287.1"/>
    <property type="molecule type" value="Genomic_DNA"/>
</dbReference>
<dbReference type="InterPro" id="IPR019141">
    <property type="entry name" value="DUF2045"/>
</dbReference>
<evidence type="ECO:0000313" key="2">
    <source>
        <dbReference type="EMBL" id="KAH6590287.1"/>
    </source>
</evidence>
<organism evidence="2 3">
    <name type="scientific">Batrachochytrium salamandrivorans</name>
    <dbReference type="NCBI Taxonomy" id="1357716"/>
    <lineage>
        <taxon>Eukaryota</taxon>
        <taxon>Fungi</taxon>
        <taxon>Fungi incertae sedis</taxon>
        <taxon>Chytridiomycota</taxon>
        <taxon>Chytridiomycota incertae sedis</taxon>
        <taxon>Chytridiomycetes</taxon>
        <taxon>Rhizophydiales</taxon>
        <taxon>Rhizophydiales incertae sedis</taxon>
        <taxon>Batrachochytrium</taxon>
    </lineage>
</organism>
<dbReference type="Pfam" id="PF09741">
    <property type="entry name" value="DUF2045"/>
    <property type="match status" value="2"/>
</dbReference>